<protein>
    <submittedName>
        <fullName evidence="1">Uncharacterized protein</fullName>
    </submittedName>
</protein>
<keyword evidence="2" id="KW-1185">Reference proteome</keyword>
<gene>
    <name evidence="1" type="ORF">RHABOEDO_001085</name>
</gene>
<organism evidence="1 2">
    <name type="scientific">Candidatus Rhabdochlamydia oedothoracis</name>
    <dbReference type="NCBI Taxonomy" id="2720720"/>
    <lineage>
        <taxon>Bacteria</taxon>
        <taxon>Pseudomonadati</taxon>
        <taxon>Chlamydiota</taxon>
        <taxon>Chlamydiia</taxon>
        <taxon>Parachlamydiales</taxon>
        <taxon>Candidatus Rhabdochlamydiaceae</taxon>
        <taxon>Candidatus Rhabdochlamydia</taxon>
    </lineage>
</organism>
<sequence length="533" mass="61549">MTISRIFSSFYNLYSQAEAPVEVAKIQVPIQEEVPKEGKVHTWNLVNGDNAHLMCNNGKLECHFITSNGAITINDIDPPASFTQEQAIHFLLELCPSLSESNCIQFIEYGEEIHTWHLKDGRKAHLTRRNDQLECYIINDKETIISQIDPPDWLTPEEAINRLLEMYPILHEDNSVKFIENQEELHTWEVKYGNPVTLFRVGEEVGYRTVYGENEVTRTFSMPDKLSLFEGIEWIKKRYPHVYPIKENGEKSCNVKFKEKIIEQKSSLDEKILLDMNHWCITLMNADNSNECPCSWMGHASLIIETVEEEGYFIRIAHLIKTAGKADIIFSEVPRKKLVDWAREVSKSQTWSRPKEHLQDMIDQIYREIIAQRNKDPLVFFRLDAGRLEELWATFVRARQENRPFGIEEILRQREVVRYVMGMEGRAFYNCIEYSRRNLSLAGIEIPVPQRGLLSNIVLPTPVLYVGSRLKAVIQEVSLATLWVGGPVGTYALLGHLFPLASNLDLIREVALPALVELAFAYNREQDNQQIQE</sequence>
<dbReference type="RefSeq" id="WP_215216981.1">
    <property type="nucleotide sequence ID" value="NZ_CP075587.1"/>
</dbReference>
<accession>A0ABX8V0T6</accession>
<dbReference type="Proteomes" id="UP000826014">
    <property type="component" value="Chromosome"/>
</dbReference>
<proteinExistence type="predicted"/>
<reference evidence="1 2" key="1">
    <citation type="journal article" date="2022" name="bioRxiv">
        <title>Ecology and evolution of chlamydial symbionts of arthropods.</title>
        <authorList>
            <person name="Halter T."/>
            <person name="Koestlbacher S."/>
            <person name="Collingro A."/>
            <person name="Sixt B.S."/>
            <person name="Toenshoff E.R."/>
            <person name="Hendrickx F."/>
            <person name="Kostanjsek R."/>
            <person name="Horn M."/>
        </authorList>
    </citation>
    <scope>NUCLEOTIDE SEQUENCE [LARGE SCALE GENOMIC DNA]</scope>
    <source>
        <strain evidence="1">W744xW776</strain>
    </source>
</reference>
<dbReference type="EMBL" id="CP075587">
    <property type="protein sequence ID" value="QYF48854.1"/>
    <property type="molecule type" value="Genomic_DNA"/>
</dbReference>
<name>A0ABX8V0T6_9BACT</name>
<evidence type="ECO:0000313" key="2">
    <source>
        <dbReference type="Proteomes" id="UP000826014"/>
    </source>
</evidence>
<evidence type="ECO:0000313" key="1">
    <source>
        <dbReference type="EMBL" id="QYF48854.1"/>
    </source>
</evidence>